<sequence>MVYKRKEPGAPNPKNGADVPTVLQVSRPFFTLAELSYLHSNTIPENKKLAYNQRKHQIFQLLFQVVKIMKFPLRVLATAMNYYSRFYLFNPFEEPSDQNPENESLTELEKDPYLVAYTALFLATKHEDCIKKLRDMQSVANKLREVDQDVKVVNKSTGTSLPLIEMQRKIIMSLEFKLLQVLKFDFLNGAANVPSVDYLVTSFSKELGLDYSLTLFGWLVAFDIMSTPLCLVIPPHCIALAIVIVSLNLDPKGIISKHGEPGSTKTSEILENIDSMAQFRCPETLVNEGIVYILDYYVHQMKFSILNEYIPPVDPDTGKEQIFKFMDLKSRFNDLKVLSEQSVSAPQLLKQDMYLRKWDYSVASRGAARFIISNKRRRFDKELAVIRPQNKQQKQQQQKDQKEQKQDREDGREQPEARKEGEFWESKLKNQEVSDEKEKTTEENGEQGEIKKEEMKNEEVREENQRNVQA</sequence>
<dbReference type="InterPro" id="IPR043198">
    <property type="entry name" value="Cyclin/Ssn8"/>
</dbReference>
<dbReference type="PANTHER" id="PTHR10026">
    <property type="entry name" value="CYCLIN"/>
    <property type="match status" value="1"/>
</dbReference>
<dbReference type="SUPFAM" id="SSF47954">
    <property type="entry name" value="Cyclin-like"/>
    <property type="match status" value="2"/>
</dbReference>
<dbReference type="GO" id="GO:0016538">
    <property type="term" value="F:cyclin-dependent protein serine/threonine kinase regulator activity"/>
    <property type="evidence" value="ECO:0007669"/>
    <property type="project" value="InterPro"/>
</dbReference>
<accession>A0A2V1ACE4</accession>
<reference evidence="3 4" key="1">
    <citation type="submission" date="2017-12" db="EMBL/GenBank/DDBJ databases">
        <title>Genome Sequence of the Amphotericin B-resistant Candida duobushaemulonii strain, B09383.</title>
        <authorList>
            <person name="Chow N.A."/>
            <person name="Gade L."/>
            <person name="Batra D."/>
            <person name="Rowe L.A."/>
            <person name="Loparev V.N."/>
            <person name="Litvintseva A.P."/>
        </authorList>
    </citation>
    <scope>NUCLEOTIDE SEQUENCE [LARGE SCALE GENOMIC DNA]</scope>
    <source>
        <strain evidence="3 4">B09383</strain>
    </source>
</reference>
<dbReference type="InterPro" id="IPR036915">
    <property type="entry name" value="Cyclin-like_sf"/>
</dbReference>
<dbReference type="GeneID" id="37003900"/>
<gene>
    <name evidence="3" type="ORF">CXQ87_003900</name>
</gene>
<comment type="caution">
    <text evidence="3">The sequence shown here is derived from an EMBL/GenBank/DDBJ whole genome shotgun (WGS) entry which is preliminary data.</text>
</comment>
<proteinExistence type="predicted"/>
<dbReference type="InterPro" id="IPR006671">
    <property type="entry name" value="Cyclin_N"/>
</dbReference>
<feature type="domain" description="Cyclin N-terminal" evidence="2">
    <location>
        <begin position="33"/>
        <end position="178"/>
    </location>
</feature>
<dbReference type="Pfam" id="PF00134">
    <property type="entry name" value="Cyclin_N"/>
    <property type="match status" value="1"/>
</dbReference>
<organism evidence="3 4">
    <name type="scientific">Candidozyma duobushaemuli</name>
    <dbReference type="NCBI Taxonomy" id="1231522"/>
    <lineage>
        <taxon>Eukaryota</taxon>
        <taxon>Fungi</taxon>
        <taxon>Dikarya</taxon>
        <taxon>Ascomycota</taxon>
        <taxon>Saccharomycotina</taxon>
        <taxon>Pichiomycetes</taxon>
        <taxon>Metschnikowiaceae</taxon>
        <taxon>Candidozyma</taxon>
    </lineage>
</organism>
<keyword evidence="4" id="KW-1185">Reference proteome</keyword>
<dbReference type="AlphaFoldDB" id="A0A2V1ACE4"/>
<feature type="region of interest" description="Disordered" evidence="1">
    <location>
        <begin position="385"/>
        <end position="470"/>
    </location>
</feature>
<evidence type="ECO:0000259" key="2">
    <source>
        <dbReference type="Pfam" id="PF00134"/>
    </source>
</evidence>
<evidence type="ECO:0000256" key="1">
    <source>
        <dbReference type="SAM" id="MobiDB-lite"/>
    </source>
</evidence>
<dbReference type="VEuPathDB" id="FungiDB:CXQ87_003900"/>
<protein>
    <recommendedName>
        <fullName evidence="2">Cyclin N-terminal domain-containing protein</fullName>
    </recommendedName>
</protein>
<dbReference type="Gene3D" id="1.10.472.10">
    <property type="entry name" value="Cyclin-like"/>
    <property type="match status" value="2"/>
</dbReference>
<dbReference type="RefSeq" id="XP_025336977.1">
    <property type="nucleotide sequence ID" value="XM_025482359.1"/>
</dbReference>
<evidence type="ECO:0000313" key="3">
    <source>
        <dbReference type="EMBL" id="PVH16037.1"/>
    </source>
</evidence>
<dbReference type="GO" id="GO:0006357">
    <property type="term" value="P:regulation of transcription by RNA polymerase II"/>
    <property type="evidence" value="ECO:0007669"/>
    <property type="project" value="InterPro"/>
</dbReference>
<dbReference type="CDD" id="cd20546">
    <property type="entry name" value="CYCLIN_SpCG1C_ScCTK2-like_rpt2"/>
    <property type="match status" value="1"/>
</dbReference>
<evidence type="ECO:0000313" key="4">
    <source>
        <dbReference type="Proteomes" id="UP000244406"/>
    </source>
</evidence>
<feature type="compositionally biased region" description="Basic and acidic residues" evidence="1">
    <location>
        <begin position="397"/>
        <end position="470"/>
    </location>
</feature>
<name>A0A2V1ACE4_9ASCO</name>
<dbReference type="Proteomes" id="UP000244406">
    <property type="component" value="Unassembled WGS sequence"/>
</dbReference>
<dbReference type="EMBL" id="PKFP01000004">
    <property type="protein sequence ID" value="PVH16037.1"/>
    <property type="molecule type" value="Genomic_DNA"/>
</dbReference>